<gene>
    <name evidence="2" type="ORF">KOR42_15920</name>
</gene>
<dbReference type="Gene3D" id="1.20.5.2950">
    <property type="match status" value="1"/>
</dbReference>
<evidence type="ECO:0000313" key="2">
    <source>
        <dbReference type="EMBL" id="TWT58221.1"/>
    </source>
</evidence>
<reference evidence="2 3" key="1">
    <citation type="submission" date="2019-02" db="EMBL/GenBank/DDBJ databases">
        <title>Deep-cultivation of Planctomycetes and their phenomic and genomic characterization uncovers novel biology.</title>
        <authorList>
            <person name="Wiegand S."/>
            <person name="Jogler M."/>
            <person name="Boedeker C."/>
            <person name="Pinto D."/>
            <person name="Vollmers J."/>
            <person name="Rivas-Marin E."/>
            <person name="Kohn T."/>
            <person name="Peeters S.H."/>
            <person name="Heuer A."/>
            <person name="Rast P."/>
            <person name="Oberbeckmann S."/>
            <person name="Bunk B."/>
            <person name="Jeske O."/>
            <person name="Meyerdierks A."/>
            <person name="Storesund J.E."/>
            <person name="Kallscheuer N."/>
            <person name="Luecker S."/>
            <person name="Lage O.M."/>
            <person name="Pohl T."/>
            <person name="Merkel B.J."/>
            <person name="Hornburger P."/>
            <person name="Mueller R.-W."/>
            <person name="Bruemmer F."/>
            <person name="Labrenz M."/>
            <person name="Spormann A.M."/>
            <person name="Op Den Camp H."/>
            <person name="Overmann J."/>
            <person name="Amann R."/>
            <person name="Jetten M.S.M."/>
            <person name="Mascher T."/>
            <person name="Medema M.H."/>
            <person name="Devos D.P."/>
            <person name="Kaster A.-K."/>
            <person name="Ovreas L."/>
            <person name="Rohde M."/>
            <person name="Galperin M.Y."/>
            <person name="Jogler C."/>
        </authorList>
    </citation>
    <scope>NUCLEOTIDE SEQUENCE [LARGE SCALE GENOMIC DNA]</scope>
    <source>
        <strain evidence="2 3">KOR42</strain>
    </source>
</reference>
<evidence type="ECO:0000256" key="1">
    <source>
        <dbReference type="SAM" id="Coils"/>
    </source>
</evidence>
<dbReference type="RefSeq" id="WP_146508458.1">
    <property type="nucleotide sequence ID" value="NZ_SIHI01000001.1"/>
</dbReference>
<accession>A0A5C5X799</accession>
<dbReference type="AlphaFoldDB" id="A0A5C5X799"/>
<evidence type="ECO:0000313" key="3">
    <source>
        <dbReference type="Proteomes" id="UP000317243"/>
    </source>
</evidence>
<dbReference type="EMBL" id="SIHI01000001">
    <property type="protein sequence ID" value="TWT58221.1"/>
    <property type="molecule type" value="Genomic_DNA"/>
</dbReference>
<keyword evidence="3" id="KW-1185">Reference proteome</keyword>
<proteinExistence type="predicted"/>
<organism evidence="2 3">
    <name type="scientific">Thalassoglobus neptunius</name>
    <dbReference type="NCBI Taxonomy" id="1938619"/>
    <lineage>
        <taxon>Bacteria</taxon>
        <taxon>Pseudomonadati</taxon>
        <taxon>Planctomycetota</taxon>
        <taxon>Planctomycetia</taxon>
        <taxon>Planctomycetales</taxon>
        <taxon>Planctomycetaceae</taxon>
        <taxon>Thalassoglobus</taxon>
    </lineage>
</organism>
<sequence length="216" mass="24103">MGEREEPSTGIQELIDSIRDQGVNAAQSEADQLLREARQRASEIVSKAKSEADETRSQAFAEIEAHRQASLDALQLAARDTILELKARVTKRFEEFVERLVVSATHDKALIRNIVLVLAGRAVEEVIQDKDMVVRVSKALDGENTLEEDGNRTVLALTSDMLREGIEIVPDSEVEGGVRVHLVEDNLEIDLTDRAVSRLIAERLIPRFHSIMPDED</sequence>
<protein>
    <submittedName>
        <fullName evidence="2">V-type ATP synthase subunit E</fullName>
    </submittedName>
</protein>
<name>A0A5C5X799_9PLAN</name>
<feature type="coiled-coil region" evidence="1">
    <location>
        <begin position="23"/>
        <end position="58"/>
    </location>
</feature>
<dbReference type="Proteomes" id="UP000317243">
    <property type="component" value="Unassembled WGS sequence"/>
</dbReference>
<dbReference type="OrthoDB" id="275663at2"/>
<keyword evidence="1" id="KW-0175">Coiled coil</keyword>
<comment type="caution">
    <text evidence="2">The sequence shown here is derived from an EMBL/GenBank/DDBJ whole genome shotgun (WGS) entry which is preliminary data.</text>
</comment>